<evidence type="ECO:0000313" key="2">
    <source>
        <dbReference type="EMBL" id="SDH56489.1"/>
    </source>
</evidence>
<keyword evidence="3" id="KW-1185">Reference proteome</keyword>
<reference evidence="2 3" key="1">
    <citation type="submission" date="2016-10" db="EMBL/GenBank/DDBJ databases">
        <authorList>
            <person name="de Groot N.N."/>
        </authorList>
    </citation>
    <scope>NUCLEOTIDE SEQUENCE [LARGE SCALE GENOMIC DNA]</scope>
    <source>
        <strain evidence="2 3">CPCC 201354</strain>
    </source>
</reference>
<feature type="region of interest" description="Disordered" evidence="1">
    <location>
        <begin position="1"/>
        <end position="29"/>
    </location>
</feature>
<evidence type="ECO:0000256" key="1">
    <source>
        <dbReference type="SAM" id="MobiDB-lite"/>
    </source>
</evidence>
<dbReference type="Proteomes" id="UP000198923">
    <property type="component" value="Unassembled WGS sequence"/>
</dbReference>
<evidence type="ECO:0000313" key="3">
    <source>
        <dbReference type="Proteomes" id="UP000198923"/>
    </source>
</evidence>
<proteinExistence type="predicted"/>
<name>A0A1G8DGC8_9ACTN</name>
<protein>
    <submittedName>
        <fullName evidence="2">Uncharacterized protein</fullName>
    </submittedName>
</protein>
<sequence>MFIVEQRVPAEEVGPLDGQDYGRVPRRHA</sequence>
<organism evidence="2 3">
    <name type="scientific">Sinosporangium album</name>
    <dbReference type="NCBI Taxonomy" id="504805"/>
    <lineage>
        <taxon>Bacteria</taxon>
        <taxon>Bacillati</taxon>
        <taxon>Actinomycetota</taxon>
        <taxon>Actinomycetes</taxon>
        <taxon>Streptosporangiales</taxon>
        <taxon>Streptosporangiaceae</taxon>
        <taxon>Sinosporangium</taxon>
    </lineage>
</organism>
<gene>
    <name evidence="2" type="ORF">SAMN05421505_11835</name>
</gene>
<dbReference type="EMBL" id="FNCN01000018">
    <property type="protein sequence ID" value="SDH56489.1"/>
    <property type="molecule type" value="Genomic_DNA"/>
</dbReference>
<accession>A0A1G8DGC8</accession>
<dbReference type="AlphaFoldDB" id="A0A1G8DGC8"/>